<protein>
    <recommendedName>
        <fullName evidence="4">C-type lectin domain-containing protein</fullName>
    </recommendedName>
</protein>
<evidence type="ECO:0000313" key="2">
    <source>
        <dbReference type="EMBL" id="KAJ1354467.1"/>
    </source>
</evidence>
<dbReference type="InterPro" id="IPR016187">
    <property type="entry name" value="CTDL_fold"/>
</dbReference>
<evidence type="ECO:0000256" key="1">
    <source>
        <dbReference type="SAM" id="SignalP"/>
    </source>
</evidence>
<name>A0AAD5M9C2_PARTN</name>
<feature type="signal peptide" evidence="1">
    <location>
        <begin position="1"/>
        <end position="18"/>
    </location>
</feature>
<dbReference type="CDD" id="cd00037">
    <property type="entry name" value="CLECT"/>
    <property type="match status" value="1"/>
</dbReference>
<feature type="chain" id="PRO_5042290278" description="C-type lectin domain-containing protein" evidence="1">
    <location>
        <begin position="19"/>
        <end position="176"/>
    </location>
</feature>
<evidence type="ECO:0008006" key="4">
    <source>
        <dbReference type="Google" id="ProtNLM"/>
    </source>
</evidence>
<dbReference type="EMBL" id="JAHQIW010002093">
    <property type="protein sequence ID" value="KAJ1354467.1"/>
    <property type="molecule type" value="Genomic_DNA"/>
</dbReference>
<dbReference type="SUPFAM" id="SSF56436">
    <property type="entry name" value="C-type lectin-like"/>
    <property type="match status" value="1"/>
</dbReference>
<reference evidence="2" key="1">
    <citation type="submission" date="2021-06" db="EMBL/GenBank/DDBJ databases">
        <title>Parelaphostrongylus tenuis whole genome reference sequence.</title>
        <authorList>
            <person name="Garwood T.J."/>
            <person name="Larsen P.A."/>
            <person name="Fountain-Jones N.M."/>
            <person name="Garbe J.R."/>
            <person name="Macchietto M.G."/>
            <person name="Kania S.A."/>
            <person name="Gerhold R.W."/>
            <person name="Richards J.E."/>
            <person name="Wolf T.M."/>
        </authorList>
    </citation>
    <scope>NUCLEOTIDE SEQUENCE</scope>
    <source>
        <strain evidence="2">MNPRO001-30</strain>
        <tissue evidence="2">Meninges</tissue>
    </source>
</reference>
<keyword evidence="3" id="KW-1185">Reference proteome</keyword>
<organism evidence="2 3">
    <name type="scientific">Parelaphostrongylus tenuis</name>
    <name type="common">Meningeal worm</name>
    <dbReference type="NCBI Taxonomy" id="148309"/>
    <lineage>
        <taxon>Eukaryota</taxon>
        <taxon>Metazoa</taxon>
        <taxon>Ecdysozoa</taxon>
        <taxon>Nematoda</taxon>
        <taxon>Chromadorea</taxon>
        <taxon>Rhabditida</taxon>
        <taxon>Rhabditina</taxon>
        <taxon>Rhabditomorpha</taxon>
        <taxon>Strongyloidea</taxon>
        <taxon>Metastrongylidae</taxon>
        <taxon>Parelaphostrongylus</taxon>
    </lineage>
</organism>
<sequence>MYTTFAALLTFLTTSAYAASDAYLTVDIIRRLKIALKISLFTSLHDTVRCGSVAAYFGNSYVNSDHKAYGRYTNWRNGKTPAMNRSRRCIKLDRNGKWFQSCCRKISLSVCKKAAAKSWESTSDLSHFGRFKDRITTWMLPMVTVRLHTMTDRGQSRERVITNHKHSIRLGLHPVN</sequence>
<dbReference type="InterPro" id="IPR016186">
    <property type="entry name" value="C-type_lectin-like/link_sf"/>
</dbReference>
<evidence type="ECO:0000313" key="3">
    <source>
        <dbReference type="Proteomes" id="UP001196413"/>
    </source>
</evidence>
<dbReference type="Gene3D" id="3.10.100.10">
    <property type="entry name" value="Mannose-Binding Protein A, subunit A"/>
    <property type="match status" value="1"/>
</dbReference>
<comment type="caution">
    <text evidence="2">The sequence shown here is derived from an EMBL/GenBank/DDBJ whole genome shotgun (WGS) entry which is preliminary data.</text>
</comment>
<gene>
    <name evidence="2" type="ORF">KIN20_011414</name>
</gene>
<keyword evidence="1" id="KW-0732">Signal</keyword>
<dbReference type="Proteomes" id="UP001196413">
    <property type="component" value="Unassembled WGS sequence"/>
</dbReference>
<accession>A0AAD5M9C2</accession>
<proteinExistence type="predicted"/>
<dbReference type="AlphaFoldDB" id="A0AAD5M9C2"/>